<dbReference type="PANTHER" id="PTHR21357">
    <property type="entry name" value="FAM172 FAMILY PROTEIN HOMOLOG CG10038"/>
    <property type="match status" value="1"/>
</dbReference>
<dbReference type="InterPro" id="IPR048263">
    <property type="entry name" value="Arb2"/>
</dbReference>
<dbReference type="InterPro" id="IPR029058">
    <property type="entry name" value="AB_hydrolase_fold"/>
</dbReference>
<protein>
    <recommendedName>
        <fullName evidence="1">Arb2 domain-containing protein</fullName>
    </recommendedName>
</protein>
<dbReference type="EMBL" id="JAPFFF010000007">
    <property type="protein sequence ID" value="KAK8885226.1"/>
    <property type="molecule type" value="Genomic_DNA"/>
</dbReference>
<evidence type="ECO:0000313" key="2">
    <source>
        <dbReference type="EMBL" id="KAK8885226.1"/>
    </source>
</evidence>
<organism evidence="2 3">
    <name type="scientific">Tritrichomonas musculus</name>
    <dbReference type="NCBI Taxonomy" id="1915356"/>
    <lineage>
        <taxon>Eukaryota</taxon>
        <taxon>Metamonada</taxon>
        <taxon>Parabasalia</taxon>
        <taxon>Tritrichomonadida</taxon>
        <taxon>Tritrichomonadidae</taxon>
        <taxon>Tritrichomonas</taxon>
    </lineage>
</organism>
<dbReference type="SUPFAM" id="SSF53474">
    <property type="entry name" value="alpha/beta-Hydrolases"/>
    <property type="match status" value="1"/>
</dbReference>
<evidence type="ECO:0000313" key="3">
    <source>
        <dbReference type="Proteomes" id="UP001470230"/>
    </source>
</evidence>
<dbReference type="PANTHER" id="PTHR21357:SF4">
    <property type="entry name" value="FAM172 FAMILY PROTEIN HOMOLOG CG10038"/>
    <property type="match status" value="1"/>
</dbReference>
<proteinExistence type="predicted"/>
<feature type="domain" description="Arb2" evidence="1">
    <location>
        <begin position="138"/>
        <end position="224"/>
    </location>
</feature>
<comment type="caution">
    <text evidence="2">The sequence shown here is derived from an EMBL/GenBank/DDBJ whole genome shotgun (WGS) entry which is preliminary data.</text>
</comment>
<gene>
    <name evidence="2" type="ORF">M9Y10_040671</name>
</gene>
<reference evidence="2 3" key="1">
    <citation type="submission" date="2024-04" db="EMBL/GenBank/DDBJ databases">
        <title>Tritrichomonas musculus Genome.</title>
        <authorList>
            <person name="Alves-Ferreira E."/>
            <person name="Grigg M."/>
            <person name="Lorenzi H."/>
            <person name="Galac M."/>
        </authorList>
    </citation>
    <scope>NUCLEOTIDE SEQUENCE [LARGE SCALE GENOMIC DNA]</scope>
    <source>
        <strain evidence="2 3">EAF2021</strain>
    </source>
</reference>
<dbReference type="InterPro" id="IPR053858">
    <property type="entry name" value="Arb2_dom"/>
</dbReference>
<dbReference type="Proteomes" id="UP001470230">
    <property type="component" value="Unassembled WGS sequence"/>
</dbReference>
<accession>A0ABR2K2Q8</accession>
<evidence type="ECO:0000259" key="1">
    <source>
        <dbReference type="Pfam" id="PF22749"/>
    </source>
</evidence>
<sequence length="279" mass="30723">MSTEVPNSWSDPGTGKTFSFNEEGLFVDSDGKGPQKGFKNDNQFGDWLHAYIQQGLIQKGLIKHEVENSVPIFHTPNALNSAKKLLVLICGTGRIMAGCWSVGVCAYHGLKAGSVFPCLEEAQKREMEVIILNPNNPNSPKSHSRNVFSNLIIPSNPERVWIIAHSMGGASTCSIISSNPKFCIEHVPAFALTDGLEGIITAIGYKINKWSHLRGINWVRSNKEINTKLMNGASTQHRSAATNDHPLTTFKAFPYIWEFFDENGANSDHSPPLPETFVS</sequence>
<keyword evidence="3" id="KW-1185">Reference proteome</keyword>
<feature type="domain" description="Arb2" evidence="1">
    <location>
        <begin position="64"/>
        <end position="136"/>
    </location>
</feature>
<dbReference type="Pfam" id="PF22749">
    <property type="entry name" value="Arb2"/>
    <property type="match status" value="2"/>
</dbReference>
<name>A0ABR2K2Q8_9EUKA</name>